<dbReference type="KEGG" id="run:DR864_11190"/>
<dbReference type="OrthoDB" id="1521709at2"/>
<dbReference type="InterPro" id="IPR026341">
    <property type="entry name" value="T9SS_type_B"/>
</dbReference>
<organism evidence="2 3">
    <name type="scientific">Runella rosea</name>
    <dbReference type="NCBI Taxonomy" id="2259595"/>
    <lineage>
        <taxon>Bacteria</taxon>
        <taxon>Pseudomonadati</taxon>
        <taxon>Bacteroidota</taxon>
        <taxon>Cytophagia</taxon>
        <taxon>Cytophagales</taxon>
        <taxon>Spirosomataceae</taxon>
        <taxon>Runella</taxon>
    </lineage>
</organism>
<dbReference type="PROSITE" id="PS50835">
    <property type="entry name" value="IG_LIKE"/>
    <property type="match status" value="2"/>
</dbReference>
<dbReference type="InterPro" id="IPR013783">
    <property type="entry name" value="Ig-like_fold"/>
</dbReference>
<gene>
    <name evidence="2" type="ORF">DR864_11190</name>
</gene>
<feature type="domain" description="Ig-like" evidence="1">
    <location>
        <begin position="943"/>
        <end position="1023"/>
    </location>
</feature>
<sequence length="1262" mass="134979">MSKILPLFFLLLFGVNKMYGQKVYGGHFDRRNPVGPLFDTPFAYRFACTFYTDAAARDALPATLRFRIIRKKDNAVVKEYTANKDADTQAGALVNDCVAAGAPAKLDYFFVRYNYDMVVTPTEFNDAEGYYVVNDPVGPRNPTVNVQSSNVVLYHWFSPLYLFEKPSNPNDGELFSGWVPESYSFVCKNQGRIIVGVAAIPAQTQVNSQTFNLTLKNALPLTDGALPFQEVAWKAGFSSSNVGIGTVGIVNANPTWGNGSSVSSISINTPGPALGVFSVAFVAEHRRNGVKIAENYREWQIEVTDCIKTVIASGSTISEVGNKSALLSATVCTGKQVQLNTEGGFPQNDSYQWYRNNQLIPGANKPELVVSESGAYYATVKKNGACNTEKTTTLNPLFVDCQAGGGNVSIVGGSLQSPFTSPGGGSFVQPWWNNFAFRSDYYIPIADLPKMPASIKATLYRKRDNLKIEEITLRRNAFSEVRIFLPRACGTGDDTLQSVGYDTGNFTMTAAQYGATNGGYYVVTEPICCRVNTDNLSRTDTKMVNYAEFNGADQVAWNAVSGKGHLLNVSVPARIESCAGQNVTVNFGVGNKQNLSARLAGFAEPITDAATAQPFANVGWKTGLTTTNFNGNATPLQLTQNGNTFTLSGIPEKPGVYAYRIKFEGVMDGVVYSSVFSEFRLIVRDCRAPSQPLIFVSKVGKPNEAAPTGMCQDSLVQLNLRNFTKGSTFQWRLNNGDVTAATDSILVVRNNQGGSYTCVAKTLNLCPETMTAAPVTIVFFPKPTASITVGNASGVVCQGGSVKLTAATNAVNAQYRWLRENALVTGAASVTFDAVESGSYTVRVTDSNGCSNLSAPQNVVSNTPPKAEITSNKKAICPNQSTTLSATEGTGFVYVWTRDGQPLANTTNVLSVTQPGNFSVKITATNTCSTTSSPFVVLQANTPTVTITSAGTQLCTGSTLVLTANGSNLKTFQWQRDGQNLPAATQNTLTATQAGNYAVSVNDTNGCSATSSGTALTLVQKITVALDSIPSFCGTAFPPVALKGTPAGGVYAGTGVVNNQFSPQAAGVGQHTITYSIKGNLDCLNGEAKRVVTITAPPALNLGKDREVFRGSSVTLNGDLGIGYSYQWTPPTGLDNATGAKPIATPDRTTTYTLRATGPNGCLATAAVTIQVTQGVYIPDAFTPNNDGQNDTWELKGIEEYPEAEVIIFDRWGVAIFHTKGANQKPFDGYYNSTSLPVGVYAYHIKTKPDGHVYKGMLMLLR</sequence>
<dbReference type="EMBL" id="CP030850">
    <property type="protein sequence ID" value="AXE18268.1"/>
    <property type="molecule type" value="Genomic_DNA"/>
</dbReference>
<accession>A0A344THZ7</accession>
<name>A0A344THZ7_9BACT</name>
<proteinExistence type="predicted"/>
<dbReference type="RefSeq" id="WP_114067052.1">
    <property type="nucleotide sequence ID" value="NZ_CP030850.1"/>
</dbReference>
<dbReference type="Gene3D" id="2.60.40.10">
    <property type="entry name" value="Immunoglobulins"/>
    <property type="match status" value="5"/>
</dbReference>
<evidence type="ECO:0000313" key="2">
    <source>
        <dbReference type="EMBL" id="AXE18268.1"/>
    </source>
</evidence>
<dbReference type="Proteomes" id="UP000251993">
    <property type="component" value="Chromosome"/>
</dbReference>
<reference evidence="2 3" key="1">
    <citation type="submission" date="2018-07" db="EMBL/GenBank/DDBJ databases">
        <title>Genome sequencing of Runella.</title>
        <authorList>
            <person name="Baek M.-G."/>
            <person name="Yi H."/>
        </authorList>
    </citation>
    <scope>NUCLEOTIDE SEQUENCE [LARGE SCALE GENOMIC DNA]</scope>
    <source>
        <strain evidence="2 3">HYN0085</strain>
    </source>
</reference>
<evidence type="ECO:0000313" key="3">
    <source>
        <dbReference type="Proteomes" id="UP000251993"/>
    </source>
</evidence>
<dbReference type="SUPFAM" id="SSF49299">
    <property type="entry name" value="PKD domain"/>
    <property type="match status" value="1"/>
</dbReference>
<dbReference type="NCBIfam" id="TIGR04131">
    <property type="entry name" value="Bac_Flav_CTERM"/>
    <property type="match status" value="1"/>
</dbReference>
<dbReference type="AlphaFoldDB" id="A0A344THZ7"/>
<keyword evidence="3" id="KW-1185">Reference proteome</keyword>
<dbReference type="Pfam" id="PF13585">
    <property type="entry name" value="CHU_C"/>
    <property type="match status" value="1"/>
</dbReference>
<evidence type="ECO:0000259" key="1">
    <source>
        <dbReference type="PROSITE" id="PS50835"/>
    </source>
</evidence>
<feature type="domain" description="Ig-like" evidence="1">
    <location>
        <begin position="692"/>
        <end position="776"/>
    </location>
</feature>
<protein>
    <recommendedName>
        <fullName evidence="1">Ig-like domain-containing protein</fullName>
    </recommendedName>
</protein>
<dbReference type="InterPro" id="IPR035986">
    <property type="entry name" value="PKD_dom_sf"/>
</dbReference>
<dbReference type="InterPro" id="IPR007110">
    <property type="entry name" value="Ig-like_dom"/>
</dbReference>